<keyword evidence="1" id="KW-0472">Membrane</keyword>
<dbReference type="AlphaFoldDB" id="A0A4V6NCZ1"/>
<evidence type="ECO:0000256" key="1">
    <source>
        <dbReference type="SAM" id="Phobius"/>
    </source>
</evidence>
<protein>
    <submittedName>
        <fullName evidence="2">Uncharacterized protein</fullName>
    </submittedName>
</protein>
<dbReference type="Proteomes" id="UP000294546">
    <property type="component" value="Unassembled WGS sequence"/>
</dbReference>
<keyword evidence="1" id="KW-1133">Transmembrane helix</keyword>
<proteinExistence type="predicted"/>
<keyword evidence="1" id="KW-0812">Transmembrane</keyword>
<dbReference type="EMBL" id="SMFU01000009">
    <property type="protein sequence ID" value="TCK05886.1"/>
    <property type="molecule type" value="Genomic_DNA"/>
</dbReference>
<keyword evidence="3" id="KW-1185">Reference proteome</keyword>
<accession>A0A4V6NCZ1</accession>
<gene>
    <name evidence="2" type="ORF">CLV83_2827</name>
</gene>
<name>A0A4V6NCZ1_9GAMM</name>
<sequence>MFGWILENNGFIIEAIILGAIILYVGLKIK</sequence>
<comment type="caution">
    <text evidence="2">The sequence shown here is derived from an EMBL/GenBank/DDBJ whole genome shotgun (WGS) entry which is preliminary data.</text>
</comment>
<reference evidence="2 3" key="1">
    <citation type="submission" date="2019-03" db="EMBL/GenBank/DDBJ databases">
        <title>Genomic Encyclopedia of Archaeal and Bacterial Type Strains, Phase II (KMG-II): from individual species to whole genera.</title>
        <authorList>
            <person name="Goeker M."/>
        </authorList>
    </citation>
    <scope>NUCLEOTIDE SEQUENCE [LARGE SCALE GENOMIC DNA]</scope>
    <source>
        <strain evidence="2 3">DSM 27697</strain>
    </source>
</reference>
<organism evidence="2 3">
    <name type="scientific">Marinobacterium mangrovicola</name>
    <dbReference type="NCBI Taxonomy" id="1476959"/>
    <lineage>
        <taxon>Bacteria</taxon>
        <taxon>Pseudomonadati</taxon>
        <taxon>Pseudomonadota</taxon>
        <taxon>Gammaproteobacteria</taxon>
        <taxon>Oceanospirillales</taxon>
        <taxon>Oceanospirillaceae</taxon>
        <taxon>Marinobacterium</taxon>
    </lineage>
</organism>
<evidence type="ECO:0000313" key="2">
    <source>
        <dbReference type="EMBL" id="TCK05886.1"/>
    </source>
</evidence>
<feature type="transmembrane region" description="Helical" evidence="1">
    <location>
        <begin position="6"/>
        <end position="27"/>
    </location>
</feature>
<evidence type="ECO:0000313" key="3">
    <source>
        <dbReference type="Proteomes" id="UP000294546"/>
    </source>
</evidence>